<dbReference type="Gene3D" id="3.30.43.10">
    <property type="entry name" value="Uridine Diphospho-n-acetylenolpyruvylglucosamine Reductase, domain 2"/>
    <property type="match status" value="1"/>
</dbReference>
<dbReference type="SUPFAM" id="SSF56176">
    <property type="entry name" value="FAD-binding/transporter-associated domain-like"/>
    <property type="match status" value="1"/>
</dbReference>
<proteinExistence type="inferred from homology"/>
<evidence type="ECO:0000259" key="20">
    <source>
        <dbReference type="PROSITE" id="PS51387"/>
    </source>
</evidence>
<dbReference type="GO" id="GO:0071949">
    <property type="term" value="F:FAD binding"/>
    <property type="evidence" value="ECO:0007669"/>
    <property type="project" value="InterPro"/>
</dbReference>
<dbReference type="Gene3D" id="3.90.78.10">
    <property type="entry name" value="UDP-N-acetylenolpyruvoylglucosamine reductase, C-terminal domain"/>
    <property type="match status" value="1"/>
</dbReference>
<dbReference type="GO" id="GO:0009252">
    <property type="term" value="P:peptidoglycan biosynthetic process"/>
    <property type="evidence" value="ECO:0007669"/>
    <property type="project" value="UniProtKB-UniRule"/>
</dbReference>
<dbReference type="InterPro" id="IPR016166">
    <property type="entry name" value="FAD-bd_PCMH"/>
</dbReference>
<comment type="function">
    <text evidence="2 19">Cell wall formation.</text>
</comment>
<dbReference type="InterPro" id="IPR016167">
    <property type="entry name" value="FAD-bd_PCMH_sub1"/>
</dbReference>
<dbReference type="GO" id="GO:0071555">
    <property type="term" value="P:cell wall organization"/>
    <property type="evidence" value="ECO:0007669"/>
    <property type="project" value="UniProtKB-KW"/>
</dbReference>
<keyword evidence="9 19" id="KW-0285">Flavoprotein</keyword>
<dbReference type="Pfam" id="PF01565">
    <property type="entry name" value="FAD_binding_4"/>
    <property type="match status" value="1"/>
</dbReference>
<dbReference type="Proteomes" id="UP000177583">
    <property type="component" value="Unassembled WGS sequence"/>
</dbReference>
<keyword evidence="13 19" id="KW-0573">Peptidoglycan synthesis</keyword>
<dbReference type="GO" id="GO:0005829">
    <property type="term" value="C:cytosol"/>
    <property type="evidence" value="ECO:0007669"/>
    <property type="project" value="TreeGrafter"/>
</dbReference>
<comment type="cofactor">
    <cofactor evidence="1 19">
        <name>FAD</name>
        <dbReference type="ChEBI" id="CHEBI:57692"/>
    </cofactor>
</comment>
<keyword evidence="8 19" id="KW-0132">Cell division</keyword>
<comment type="subcellular location">
    <subcellularLocation>
        <location evidence="3 19">Cytoplasm</location>
    </subcellularLocation>
</comment>
<keyword evidence="10 19" id="KW-0274">FAD</keyword>
<protein>
    <recommendedName>
        <fullName evidence="6 19">UDP-N-acetylenolpyruvoylglucosamine reductase</fullName>
        <ecNumber evidence="5 19">1.3.1.98</ecNumber>
    </recommendedName>
    <alternativeName>
        <fullName evidence="17 19">UDP-N-acetylmuramate dehydrogenase</fullName>
    </alternativeName>
</protein>
<dbReference type="EMBL" id="MFNF01000048">
    <property type="protein sequence ID" value="OGH00209.1"/>
    <property type="molecule type" value="Genomic_DNA"/>
</dbReference>
<evidence type="ECO:0000256" key="2">
    <source>
        <dbReference type="ARBA" id="ARBA00003921"/>
    </source>
</evidence>
<dbReference type="InterPro" id="IPR036318">
    <property type="entry name" value="FAD-bd_PCMH-like_sf"/>
</dbReference>
<evidence type="ECO:0000256" key="17">
    <source>
        <dbReference type="ARBA" id="ARBA00031026"/>
    </source>
</evidence>
<evidence type="ECO:0000256" key="11">
    <source>
        <dbReference type="ARBA" id="ARBA00022857"/>
    </source>
</evidence>
<feature type="active site" description="Proton donor" evidence="19">
    <location>
        <position position="228"/>
    </location>
</feature>
<evidence type="ECO:0000256" key="9">
    <source>
        <dbReference type="ARBA" id="ARBA00022630"/>
    </source>
</evidence>
<dbReference type="PANTHER" id="PTHR21071:SF4">
    <property type="entry name" value="UDP-N-ACETYLENOLPYRUVOYLGLUCOSAMINE REDUCTASE"/>
    <property type="match status" value="1"/>
</dbReference>
<dbReference type="UniPathway" id="UPA00219"/>
<dbReference type="EC" id="1.3.1.98" evidence="5 19"/>
<evidence type="ECO:0000256" key="12">
    <source>
        <dbReference type="ARBA" id="ARBA00022960"/>
    </source>
</evidence>
<feature type="domain" description="FAD-binding PCMH-type" evidence="20">
    <location>
        <begin position="34"/>
        <end position="199"/>
    </location>
</feature>
<keyword evidence="15 19" id="KW-0131">Cell cycle</keyword>
<name>A0A1F6GQ55_9PROT</name>
<evidence type="ECO:0000256" key="16">
    <source>
        <dbReference type="ARBA" id="ARBA00023316"/>
    </source>
</evidence>
<comment type="similarity">
    <text evidence="19">Belongs to the MurB family.</text>
</comment>
<dbReference type="NCBIfam" id="NF010480">
    <property type="entry name" value="PRK13905.1"/>
    <property type="match status" value="1"/>
</dbReference>
<reference evidence="21 22" key="1">
    <citation type="journal article" date="2016" name="Nat. Commun.">
        <title>Thousands of microbial genomes shed light on interconnected biogeochemical processes in an aquifer system.</title>
        <authorList>
            <person name="Anantharaman K."/>
            <person name="Brown C.T."/>
            <person name="Hug L.A."/>
            <person name="Sharon I."/>
            <person name="Castelle C.J."/>
            <person name="Probst A.J."/>
            <person name="Thomas B.C."/>
            <person name="Singh A."/>
            <person name="Wilkins M.J."/>
            <person name="Karaoz U."/>
            <person name="Brodie E.L."/>
            <person name="Williams K.H."/>
            <person name="Hubbard S.S."/>
            <person name="Banfield J.F."/>
        </authorList>
    </citation>
    <scope>NUCLEOTIDE SEQUENCE [LARGE SCALE GENOMIC DNA]</scope>
</reference>
<evidence type="ECO:0000256" key="14">
    <source>
        <dbReference type="ARBA" id="ARBA00023002"/>
    </source>
</evidence>
<dbReference type="Pfam" id="PF02873">
    <property type="entry name" value="MurB_C"/>
    <property type="match status" value="1"/>
</dbReference>
<evidence type="ECO:0000256" key="1">
    <source>
        <dbReference type="ARBA" id="ARBA00001974"/>
    </source>
</evidence>
<dbReference type="InterPro" id="IPR003170">
    <property type="entry name" value="MurB"/>
</dbReference>
<dbReference type="InterPro" id="IPR011601">
    <property type="entry name" value="MurB_C"/>
</dbReference>
<keyword evidence="7 19" id="KW-0963">Cytoplasm</keyword>
<keyword evidence="12 19" id="KW-0133">Cell shape</keyword>
<evidence type="ECO:0000256" key="18">
    <source>
        <dbReference type="ARBA" id="ARBA00048914"/>
    </source>
</evidence>
<dbReference type="InterPro" id="IPR016169">
    <property type="entry name" value="FAD-bd_PCMH_sub2"/>
</dbReference>
<dbReference type="PANTHER" id="PTHR21071">
    <property type="entry name" value="UDP-N-ACETYLENOLPYRUVOYLGLUCOSAMINE REDUCTASE"/>
    <property type="match status" value="1"/>
</dbReference>
<dbReference type="PROSITE" id="PS51387">
    <property type="entry name" value="FAD_PCMH"/>
    <property type="match status" value="1"/>
</dbReference>
<dbReference type="GO" id="GO:0008360">
    <property type="term" value="P:regulation of cell shape"/>
    <property type="evidence" value="ECO:0007669"/>
    <property type="project" value="UniProtKB-KW"/>
</dbReference>
<feature type="active site" evidence="19">
    <location>
        <position position="178"/>
    </location>
</feature>
<comment type="catalytic activity">
    <reaction evidence="18 19">
        <text>UDP-N-acetyl-alpha-D-muramate + NADP(+) = UDP-N-acetyl-3-O-(1-carboxyvinyl)-alpha-D-glucosamine + NADPH + H(+)</text>
        <dbReference type="Rhea" id="RHEA:12248"/>
        <dbReference type="ChEBI" id="CHEBI:15378"/>
        <dbReference type="ChEBI" id="CHEBI:57783"/>
        <dbReference type="ChEBI" id="CHEBI:58349"/>
        <dbReference type="ChEBI" id="CHEBI:68483"/>
        <dbReference type="ChEBI" id="CHEBI:70757"/>
        <dbReference type="EC" id="1.3.1.98"/>
    </reaction>
</comment>
<evidence type="ECO:0000256" key="4">
    <source>
        <dbReference type="ARBA" id="ARBA00004752"/>
    </source>
</evidence>
<evidence type="ECO:0000256" key="19">
    <source>
        <dbReference type="HAMAP-Rule" id="MF_00037"/>
    </source>
</evidence>
<evidence type="ECO:0000256" key="3">
    <source>
        <dbReference type="ARBA" id="ARBA00004496"/>
    </source>
</evidence>
<evidence type="ECO:0000256" key="13">
    <source>
        <dbReference type="ARBA" id="ARBA00022984"/>
    </source>
</evidence>
<dbReference type="SUPFAM" id="SSF56194">
    <property type="entry name" value="Uridine diphospho-N-Acetylenolpyruvylglucosamine reductase, MurB, C-terminal domain"/>
    <property type="match status" value="1"/>
</dbReference>
<dbReference type="NCBIfam" id="TIGR00179">
    <property type="entry name" value="murB"/>
    <property type="match status" value="1"/>
</dbReference>
<accession>A0A1F6GQ55</accession>
<keyword evidence="14 19" id="KW-0560">Oxidoreductase</keyword>
<evidence type="ECO:0000256" key="5">
    <source>
        <dbReference type="ARBA" id="ARBA00012518"/>
    </source>
</evidence>
<sequence length="306" mass="32927">MSPCRLLLERLCAKPFLVPPVLDQPLAPLTSLKAGAKAGLFVQPSNEGELEYLFAALLPLDLPWFLVGKGSNLVCRDQDFPGVLVQLTGEFGRLSQNQRELQAGAGTVDAKVARFARQCGLGGAEWLVTVPGSLGGAVAMNAGAYGQDIAGMFAGGRAFDPAKGFVDLSPEDLAFGYRSSRLQKTGEILLSARLALTPKEPEVIRQLELEYLKKRRLTQPTGIKTFGSIFKNPPGTSAWKLIDQAGLRGRQIGSFRISPVHANFMENLGQGEAKGLIELIETVQSEVQAQTGVKLDLEGKLFPPEP</sequence>
<comment type="caution">
    <text evidence="21">The sequence shown here is derived from an EMBL/GenBank/DDBJ whole genome shotgun (WGS) entry which is preliminary data.</text>
</comment>
<evidence type="ECO:0000256" key="6">
    <source>
        <dbReference type="ARBA" id="ARBA00015188"/>
    </source>
</evidence>
<gene>
    <name evidence="19" type="primary">murB</name>
    <name evidence="21" type="ORF">A2557_05620</name>
</gene>
<evidence type="ECO:0000256" key="7">
    <source>
        <dbReference type="ARBA" id="ARBA00022490"/>
    </source>
</evidence>
<dbReference type="AlphaFoldDB" id="A0A1F6GQ55"/>
<dbReference type="InterPro" id="IPR006094">
    <property type="entry name" value="Oxid_FAD_bind_N"/>
</dbReference>
<keyword evidence="16 19" id="KW-0961">Cell wall biogenesis/degradation</keyword>
<evidence type="ECO:0000313" key="21">
    <source>
        <dbReference type="EMBL" id="OGH00209.1"/>
    </source>
</evidence>
<dbReference type="GO" id="GO:0051301">
    <property type="term" value="P:cell division"/>
    <property type="evidence" value="ECO:0007669"/>
    <property type="project" value="UniProtKB-KW"/>
</dbReference>
<comment type="pathway">
    <text evidence="4 19">Cell wall biogenesis; peptidoglycan biosynthesis.</text>
</comment>
<dbReference type="HAMAP" id="MF_00037">
    <property type="entry name" value="MurB"/>
    <property type="match status" value="1"/>
</dbReference>
<evidence type="ECO:0000256" key="10">
    <source>
        <dbReference type="ARBA" id="ARBA00022827"/>
    </source>
</evidence>
<dbReference type="GO" id="GO:0008762">
    <property type="term" value="F:UDP-N-acetylmuramate dehydrogenase activity"/>
    <property type="evidence" value="ECO:0007669"/>
    <property type="project" value="UniProtKB-UniRule"/>
</dbReference>
<dbReference type="Gene3D" id="3.30.465.10">
    <property type="match status" value="1"/>
</dbReference>
<evidence type="ECO:0000256" key="15">
    <source>
        <dbReference type="ARBA" id="ARBA00023306"/>
    </source>
</evidence>
<dbReference type="InterPro" id="IPR036635">
    <property type="entry name" value="MurB_C_sf"/>
</dbReference>
<feature type="active site" evidence="19">
    <location>
        <position position="298"/>
    </location>
</feature>
<organism evidence="21 22">
    <name type="scientific">Candidatus Lambdaproteobacteria bacterium RIFOXYD2_FULL_56_26</name>
    <dbReference type="NCBI Taxonomy" id="1817773"/>
    <lineage>
        <taxon>Bacteria</taxon>
        <taxon>Pseudomonadati</taxon>
        <taxon>Pseudomonadota</taxon>
        <taxon>Candidatus Lambdaproteobacteria</taxon>
    </lineage>
</organism>
<evidence type="ECO:0000313" key="22">
    <source>
        <dbReference type="Proteomes" id="UP000177583"/>
    </source>
</evidence>
<evidence type="ECO:0000256" key="8">
    <source>
        <dbReference type="ARBA" id="ARBA00022618"/>
    </source>
</evidence>
<keyword evidence="11 19" id="KW-0521">NADP</keyword>